<dbReference type="InterPro" id="IPR013103">
    <property type="entry name" value="RVT_2"/>
</dbReference>
<keyword evidence="3" id="KW-1185">Reference proteome</keyword>
<name>A0ABU6WHE4_9FABA</name>
<dbReference type="EMBL" id="JASCZI010181458">
    <property type="protein sequence ID" value="MED6183698.1"/>
    <property type="molecule type" value="Genomic_DNA"/>
</dbReference>
<organism evidence="2 3">
    <name type="scientific">Stylosanthes scabra</name>
    <dbReference type="NCBI Taxonomy" id="79078"/>
    <lineage>
        <taxon>Eukaryota</taxon>
        <taxon>Viridiplantae</taxon>
        <taxon>Streptophyta</taxon>
        <taxon>Embryophyta</taxon>
        <taxon>Tracheophyta</taxon>
        <taxon>Spermatophyta</taxon>
        <taxon>Magnoliopsida</taxon>
        <taxon>eudicotyledons</taxon>
        <taxon>Gunneridae</taxon>
        <taxon>Pentapetalae</taxon>
        <taxon>rosids</taxon>
        <taxon>fabids</taxon>
        <taxon>Fabales</taxon>
        <taxon>Fabaceae</taxon>
        <taxon>Papilionoideae</taxon>
        <taxon>50 kb inversion clade</taxon>
        <taxon>dalbergioids sensu lato</taxon>
        <taxon>Dalbergieae</taxon>
        <taxon>Pterocarpus clade</taxon>
        <taxon>Stylosanthes</taxon>
    </lineage>
</organism>
<protein>
    <recommendedName>
        <fullName evidence="1">Reverse transcriptase Ty1/copia-type domain-containing protein</fullName>
    </recommendedName>
</protein>
<dbReference type="SUPFAM" id="SSF56672">
    <property type="entry name" value="DNA/RNA polymerases"/>
    <property type="match status" value="1"/>
</dbReference>
<dbReference type="PANTHER" id="PTHR11439:SF498">
    <property type="entry name" value="DNAK FAMILY PROTEIN"/>
    <property type="match status" value="1"/>
</dbReference>
<reference evidence="2 3" key="1">
    <citation type="journal article" date="2023" name="Plants (Basel)">
        <title>Bridging the Gap: Combining Genomics and Transcriptomics Approaches to Understand Stylosanthes scabra, an Orphan Legume from the Brazilian Caatinga.</title>
        <authorList>
            <person name="Ferreira-Neto J.R.C."/>
            <person name="da Silva M.D."/>
            <person name="Binneck E."/>
            <person name="de Melo N.F."/>
            <person name="da Silva R.H."/>
            <person name="de Melo A.L.T.M."/>
            <person name="Pandolfi V."/>
            <person name="Bustamante F.O."/>
            <person name="Brasileiro-Vidal A.C."/>
            <person name="Benko-Iseppon A.M."/>
        </authorList>
    </citation>
    <scope>NUCLEOTIDE SEQUENCE [LARGE SCALE GENOMIC DNA]</scope>
    <source>
        <tissue evidence="2">Leaves</tissue>
    </source>
</reference>
<evidence type="ECO:0000313" key="3">
    <source>
        <dbReference type="Proteomes" id="UP001341840"/>
    </source>
</evidence>
<accession>A0ABU6WHE4</accession>
<sequence>MSLHSELEPRLFIEANKSPNWRSDMRTEIEALQLNHTWKLVDCPPHIKPIGCKWVYKIKRRPDGSIERYKARLVAKGYTQTEGVDYFDTFSPVVKPATIRIVLALASVKRWPIQQLDVNNAFLHGELSEEVDMALPPGITPTQPGQCCRLLKSLYGLKQSSRVWYEKLSLLLLSCGYQQTVFDYSLFIKVIGSEVCILLVYVDDIVITGNSVSEIAAIKRTLDDHFKIKDLGILKYFLGIEVAHSAQGISLSQHKYYMDLLSDSGLLGAKSTTSPMDSGTKLSQDSGPLLSDPTIYRHLIGRLIYLTTTHPDITYATQQLSQFMAAPTNSHYRAAIRVLRYLKTSPGRGFCFFLGDSLISWKTKKQSTVARSSTEAEYRALANITCELQWILNLLSTLHVSCCRTPVIYCDNRSALHIAVNPVFHERTKHLEVETKSTSLCYEASSSYFFKPIG</sequence>
<dbReference type="CDD" id="cd09272">
    <property type="entry name" value="RNase_HI_RT_Ty1"/>
    <property type="match status" value="1"/>
</dbReference>
<evidence type="ECO:0000313" key="2">
    <source>
        <dbReference type="EMBL" id="MED6183698.1"/>
    </source>
</evidence>
<dbReference type="InterPro" id="IPR043502">
    <property type="entry name" value="DNA/RNA_pol_sf"/>
</dbReference>
<dbReference type="PANTHER" id="PTHR11439">
    <property type="entry name" value="GAG-POL-RELATED RETROTRANSPOSON"/>
    <property type="match status" value="1"/>
</dbReference>
<dbReference type="Pfam" id="PF07727">
    <property type="entry name" value="RVT_2"/>
    <property type="match status" value="1"/>
</dbReference>
<dbReference type="Proteomes" id="UP001341840">
    <property type="component" value="Unassembled WGS sequence"/>
</dbReference>
<proteinExistence type="predicted"/>
<comment type="caution">
    <text evidence="2">The sequence shown here is derived from an EMBL/GenBank/DDBJ whole genome shotgun (WGS) entry which is preliminary data.</text>
</comment>
<gene>
    <name evidence="2" type="ORF">PIB30_117439</name>
</gene>
<evidence type="ECO:0000259" key="1">
    <source>
        <dbReference type="Pfam" id="PF07727"/>
    </source>
</evidence>
<feature type="domain" description="Reverse transcriptase Ty1/copia-type" evidence="1">
    <location>
        <begin position="35"/>
        <end position="276"/>
    </location>
</feature>